<proteinExistence type="predicted"/>
<dbReference type="InterPro" id="IPR024524">
    <property type="entry name" value="DUF3800"/>
</dbReference>
<dbReference type="AlphaFoldDB" id="A0A2H0NEN5"/>
<dbReference type="EMBL" id="PCWR01000034">
    <property type="protein sequence ID" value="PIR07352.1"/>
    <property type="molecule type" value="Genomic_DNA"/>
</dbReference>
<sequence>MMINIIYNHYAFSDDSGHEDGRYNSLGLITLKFSQYNDLILELQKLFSESGIKSEFKWEKVRTARDGFAAKKINDFVFKHLDDLRVDVLIWDMQDSRHKDVSNIDDNENLGRMYYHLVSHVFSKRWGNECTWCWQPDKQSSMDWKSLAKCLGGKRYKTITDLFNINRNDFWKLGLKIIKISDSQKELFIQIADYFAGLGAYSYGHFDKYKNWLNLKSGQKPLFNSNIKKIKLSCSEKVRFPLLESFVDQCKKNKMTIGIESTSGLKTHDPRNKINFWLYQAQNIHDKAPVKIN</sequence>
<name>A0A2H0NEN5_9BACT</name>
<reference evidence="1 2" key="1">
    <citation type="submission" date="2017-09" db="EMBL/GenBank/DDBJ databases">
        <title>Depth-based differentiation of microbial function through sediment-hosted aquifers and enrichment of novel symbionts in the deep terrestrial subsurface.</title>
        <authorList>
            <person name="Probst A.J."/>
            <person name="Ladd B."/>
            <person name="Jarett J.K."/>
            <person name="Geller-Mcgrath D.E."/>
            <person name="Sieber C.M."/>
            <person name="Emerson J.B."/>
            <person name="Anantharaman K."/>
            <person name="Thomas B.C."/>
            <person name="Malmstrom R."/>
            <person name="Stieglmeier M."/>
            <person name="Klingl A."/>
            <person name="Woyke T."/>
            <person name="Ryan C.M."/>
            <person name="Banfield J.F."/>
        </authorList>
    </citation>
    <scope>NUCLEOTIDE SEQUENCE [LARGE SCALE GENOMIC DNA]</scope>
    <source>
        <strain evidence="1">CG11_big_fil_rev_8_21_14_0_20_38_23</strain>
    </source>
</reference>
<organism evidence="1 2">
    <name type="scientific">Candidatus Jorgensenbacteria bacterium CG11_big_fil_rev_8_21_14_0_20_38_23</name>
    <dbReference type="NCBI Taxonomy" id="1974594"/>
    <lineage>
        <taxon>Bacteria</taxon>
        <taxon>Candidatus Joergenseniibacteriota</taxon>
    </lineage>
</organism>
<protein>
    <submittedName>
        <fullName evidence="1">DUF3800 domain-containing protein</fullName>
    </submittedName>
</protein>
<gene>
    <name evidence="1" type="ORF">COV54_01415</name>
</gene>
<accession>A0A2H0NEN5</accession>
<evidence type="ECO:0000313" key="2">
    <source>
        <dbReference type="Proteomes" id="UP000228867"/>
    </source>
</evidence>
<comment type="caution">
    <text evidence="1">The sequence shown here is derived from an EMBL/GenBank/DDBJ whole genome shotgun (WGS) entry which is preliminary data.</text>
</comment>
<dbReference type="Pfam" id="PF12686">
    <property type="entry name" value="DUF3800"/>
    <property type="match status" value="1"/>
</dbReference>
<evidence type="ECO:0000313" key="1">
    <source>
        <dbReference type="EMBL" id="PIR07352.1"/>
    </source>
</evidence>
<dbReference type="Proteomes" id="UP000228867">
    <property type="component" value="Unassembled WGS sequence"/>
</dbReference>